<dbReference type="Proteomes" id="UP000696573">
    <property type="component" value="Unassembled WGS sequence"/>
</dbReference>
<protein>
    <submittedName>
        <fullName evidence="1">Uncharacterized protein</fullName>
    </submittedName>
</protein>
<gene>
    <name evidence="1" type="ORF">CRHIZ90672A_00000527</name>
</gene>
<evidence type="ECO:0000313" key="1">
    <source>
        <dbReference type="EMBL" id="CAH0024111.1"/>
    </source>
</evidence>
<reference evidence="1" key="1">
    <citation type="submission" date="2021-10" db="EMBL/GenBank/DDBJ databases">
        <authorList>
            <person name="Piombo E."/>
        </authorList>
    </citation>
    <scope>NUCLEOTIDE SEQUENCE</scope>
</reference>
<comment type="caution">
    <text evidence="1">The sequence shown here is derived from an EMBL/GenBank/DDBJ whole genome shotgun (WGS) entry which is preliminary data.</text>
</comment>
<organism evidence="1 2">
    <name type="scientific">Clonostachys rhizophaga</name>
    <dbReference type="NCBI Taxonomy" id="160324"/>
    <lineage>
        <taxon>Eukaryota</taxon>
        <taxon>Fungi</taxon>
        <taxon>Dikarya</taxon>
        <taxon>Ascomycota</taxon>
        <taxon>Pezizomycotina</taxon>
        <taxon>Sordariomycetes</taxon>
        <taxon>Hypocreomycetidae</taxon>
        <taxon>Hypocreales</taxon>
        <taxon>Bionectriaceae</taxon>
        <taxon>Clonostachys</taxon>
    </lineage>
</organism>
<sequence length="71" mass="8162">MQCNTKGSEEKTTPVEGVGSTCRNQWMAQLQLWVLCMSLGPQLARVPKTEWALTHRQYALHERRCPGRFES</sequence>
<evidence type="ECO:0000313" key="2">
    <source>
        <dbReference type="Proteomes" id="UP000696573"/>
    </source>
</evidence>
<accession>A0A9N9VJ66</accession>
<dbReference type="AlphaFoldDB" id="A0A9N9VJ66"/>
<keyword evidence="2" id="KW-1185">Reference proteome</keyword>
<proteinExistence type="predicted"/>
<name>A0A9N9VJ66_9HYPO</name>
<dbReference type="EMBL" id="CABFNQ020000694">
    <property type="protein sequence ID" value="CAH0024111.1"/>
    <property type="molecule type" value="Genomic_DNA"/>
</dbReference>